<keyword evidence="4" id="KW-0804">Transcription</keyword>
<dbReference type="GO" id="GO:0005634">
    <property type="term" value="C:nucleus"/>
    <property type="evidence" value="ECO:0007669"/>
    <property type="project" value="UniProtKB-SubCell"/>
</dbReference>
<accession>A0A3S3QY37</accession>
<evidence type="ECO:0000256" key="6">
    <source>
        <dbReference type="SAM" id="MobiDB-lite"/>
    </source>
</evidence>
<evidence type="ECO:0000256" key="1">
    <source>
        <dbReference type="ARBA" id="ARBA00004123"/>
    </source>
</evidence>
<protein>
    <submittedName>
        <fullName evidence="8">Basic leucine zipper 9-like protein isoform X1</fullName>
    </submittedName>
</protein>
<evidence type="ECO:0000259" key="7">
    <source>
        <dbReference type="PROSITE" id="PS50217"/>
    </source>
</evidence>
<dbReference type="InterPro" id="IPR045314">
    <property type="entry name" value="bZIP_plant_GBF1"/>
</dbReference>
<keyword evidence="5" id="KW-0539">Nucleus</keyword>
<gene>
    <name evidence="8" type="ORF">CKAN_02068900</name>
</gene>
<keyword evidence="3" id="KW-0238">DNA-binding</keyword>
<evidence type="ECO:0000256" key="3">
    <source>
        <dbReference type="ARBA" id="ARBA00023125"/>
    </source>
</evidence>
<evidence type="ECO:0000256" key="5">
    <source>
        <dbReference type="ARBA" id="ARBA00023242"/>
    </source>
</evidence>
<keyword evidence="9" id="KW-1185">Reference proteome</keyword>
<reference evidence="8 9" key="1">
    <citation type="journal article" date="2019" name="Nat. Plants">
        <title>Stout camphor tree genome fills gaps in understanding of flowering plant genome evolution.</title>
        <authorList>
            <person name="Chaw S.M."/>
            <person name="Liu Y.C."/>
            <person name="Wu Y.W."/>
            <person name="Wang H.Y."/>
            <person name="Lin C.I."/>
            <person name="Wu C.S."/>
            <person name="Ke H.M."/>
            <person name="Chang L.Y."/>
            <person name="Hsu C.Y."/>
            <person name="Yang H.T."/>
            <person name="Sudianto E."/>
            <person name="Hsu M.H."/>
            <person name="Wu K.P."/>
            <person name="Wang L.N."/>
            <person name="Leebens-Mack J.H."/>
            <person name="Tsai I.J."/>
        </authorList>
    </citation>
    <scope>NUCLEOTIDE SEQUENCE [LARGE SCALE GENOMIC DNA]</scope>
    <source>
        <strain evidence="9">cv. Chaw 1501</strain>
        <tissue evidence="8">Young leaves</tissue>
    </source>
</reference>
<evidence type="ECO:0000256" key="4">
    <source>
        <dbReference type="ARBA" id="ARBA00023163"/>
    </source>
</evidence>
<dbReference type="PANTHER" id="PTHR46408">
    <property type="entry name" value="BASIC LEUCINE ZIPPER 63"/>
    <property type="match status" value="1"/>
</dbReference>
<name>A0A3S3QY37_9MAGN</name>
<dbReference type="Proteomes" id="UP000283530">
    <property type="component" value="Unassembled WGS sequence"/>
</dbReference>
<proteinExistence type="predicted"/>
<dbReference type="GO" id="GO:0003677">
    <property type="term" value="F:DNA binding"/>
    <property type="evidence" value="ECO:0007669"/>
    <property type="project" value="UniProtKB-KW"/>
</dbReference>
<dbReference type="InterPro" id="IPR004827">
    <property type="entry name" value="bZIP"/>
</dbReference>
<dbReference type="AlphaFoldDB" id="A0A3S3QY37"/>
<sequence>MRRILSDLFLDPLQWADMEEAAAIVAAEDENRRSSNQEEEVEGVLGRIRANDCFQDPTCSDVTSDFPNHFHHNSSRITDTINSYGACEQMRTGIPWSLNLTHHHPTKSATMDSQSSVCGPASVCSGLTVGYAGSASAGSPNSPLKPKIMDIQARGATSGSSRERSDDDDLEIEAGQCEQSTNICDQRRHRRKVSNRESARRSRKRKQAHLADLEVKVDQLKGEYSSLLKQLTTASQQFGEAFTDNRVLKSDVEALRMKVKMAEDMVARGSLTLNHLFQNHCGTSQPLVSCHAQSVGVHDIGITEMLPVGSESGETNNVNIRSKENHNGLLERITSLEILQQDRLLSDGVSCASDIPWDVYVVPVTK</sequence>
<dbReference type="PROSITE" id="PS00036">
    <property type="entry name" value="BZIP_BASIC"/>
    <property type="match status" value="1"/>
</dbReference>
<comment type="subcellular location">
    <subcellularLocation>
        <location evidence="1">Nucleus</location>
    </subcellularLocation>
</comment>
<dbReference type="FunFam" id="1.20.5.170:FF:000020">
    <property type="entry name" value="BZIP transcription factor"/>
    <property type="match status" value="1"/>
</dbReference>
<evidence type="ECO:0000313" key="9">
    <source>
        <dbReference type="Proteomes" id="UP000283530"/>
    </source>
</evidence>
<evidence type="ECO:0000313" key="8">
    <source>
        <dbReference type="EMBL" id="RWR91530.1"/>
    </source>
</evidence>
<comment type="caution">
    <text evidence="8">The sequence shown here is derived from an EMBL/GenBank/DDBJ whole genome shotgun (WGS) entry which is preliminary data.</text>
</comment>
<dbReference type="OrthoDB" id="1299653at2759"/>
<dbReference type="PROSITE" id="PS50217">
    <property type="entry name" value="BZIP"/>
    <property type="match status" value="1"/>
</dbReference>
<keyword evidence="2" id="KW-0805">Transcription regulation</keyword>
<feature type="domain" description="BZIP" evidence="7">
    <location>
        <begin position="185"/>
        <end position="237"/>
    </location>
</feature>
<dbReference type="SUPFAM" id="SSF57959">
    <property type="entry name" value="Leucine zipper domain"/>
    <property type="match status" value="1"/>
</dbReference>
<dbReference type="GO" id="GO:0003700">
    <property type="term" value="F:DNA-binding transcription factor activity"/>
    <property type="evidence" value="ECO:0007669"/>
    <property type="project" value="InterPro"/>
</dbReference>
<dbReference type="CDD" id="cd14702">
    <property type="entry name" value="bZIP_plant_GBF1"/>
    <property type="match status" value="1"/>
</dbReference>
<dbReference type="InterPro" id="IPR046347">
    <property type="entry name" value="bZIP_sf"/>
</dbReference>
<organism evidence="8 9">
    <name type="scientific">Cinnamomum micranthum f. kanehirae</name>
    <dbReference type="NCBI Taxonomy" id="337451"/>
    <lineage>
        <taxon>Eukaryota</taxon>
        <taxon>Viridiplantae</taxon>
        <taxon>Streptophyta</taxon>
        <taxon>Embryophyta</taxon>
        <taxon>Tracheophyta</taxon>
        <taxon>Spermatophyta</taxon>
        <taxon>Magnoliopsida</taxon>
        <taxon>Magnoliidae</taxon>
        <taxon>Laurales</taxon>
        <taxon>Lauraceae</taxon>
        <taxon>Cinnamomum</taxon>
    </lineage>
</organism>
<dbReference type="Gene3D" id="1.20.5.170">
    <property type="match status" value="1"/>
</dbReference>
<dbReference type="STRING" id="337451.A0A3S3QY37"/>
<dbReference type="EMBL" id="QPKB01000008">
    <property type="protein sequence ID" value="RWR91530.1"/>
    <property type="molecule type" value="Genomic_DNA"/>
</dbReference>
<feature type="region of interest" description="Disordered" evidence="6">
    <location>
        <begin position="153"/>
        <end position="207"/>
    </location>
</feature>
<dbReference type="PANTHER" id="PTHR46408:SF8">
    <property type="entry name" value="BASIC LEUCINE ZIPPER 9"/>
    <property type="match status" value="1"/>
</dbReference>
<evidence type="ECO:0000256" key="2">
    <source>
        <dbReference type="ARBA" id="ARBA00023015"/>
    </source>
</evidence>
<dbReference type="SMART" id="SM00338">
    <property type="entry name" value="BRLZ"/>
    <property type="match status" value="1"/>
</dbReference>
<dbReference type="Pfam" id="PF00170">
    <property type="entry name" value="bZIP_1"/>
    <property type="match status" value="1"/>
</dbReference>